<feature type="compositionally biased region" description="Basic and acidic residues" evidence="1">
    <location>
        <begin position="224"/>
        <end position="239"/>
    </location>
</feature>
<proteinExistence type="predicted"/>
<comment type="caution">
    <text evidence="2">The sequence shown here is derived from an EMBL/GenBank/DDBJ whole genome shotgun (WGS) entry which is preliminary data.</text>
</comment>
<feature type="region of interest" description="Disordered" evidence="1">
    <location>
        <begin position="247"/>
        <end position="284"/>
    </location>
</feature>
<feature type="region of interest" description="Disordered" evidence="1">
    <location>
        <begin position="123"/>
        <end position="190"/>
    </location>
</feature>
<evidence type="ECO:0000313" key="2">
    <source>
        <dbReference type="EMBL" id="KAJ7024076.1"/>
    </source>
</evidence>
<feature type="compositionally biased region" description="Polar residues" evidence="1">
    <location>
        <begin position="178"/>
        <end position="190"/>
    </location>
</feature>
<gene>
    <name evidence="2" type="ORF">C8F04DRAFT_1192814</name>
</gene>
<evidence type="ECO:0000256" key="1">
    <source>
        <dbReference type="SAM" id="MobiDB-lite"/>
    </source>
</evidence>
<dbReference type="AlphaFoldDB" id="A0AAD6SA61"/>
<dbReference type="EMBL" id="JARJCM010000176">
    <property type="protein sequence ID" value="KAJ7024076.1"/>
    <property type="molecule type" value="Genomic_DNA"/>
</dbReference>
<evidence type="ECO:0000313" key="3">
    <source>
        <dbReference type="Proteomes" id="UP001218188"/>
    </source>
</evidence>
<protein>
    <submittedName>
        <fullName evidence="2">Uncharacterized protein</fullName>
    </submittedName>
</protein>
<accession>A0AAD6SA61</accession>
<dbReference type="Proteomes" id="UP001218188">
    <property type="component" value="Unassembled WGS sequence"/>
</dbReference>
<keyword evidence="3" id="KW-1185">Reference proteome</keyword>
<feature type="region of interest" description="Disordered" evidence="1">
    <location>
        <begin position="220"/>
        <end position="239"/>
    </location>
</feature>
<name>A0AAD6SA61_9AGAR</name>
<organism evidence="2 3">
    <name type="scientific">Mycena alexandri</name>
    <dbReference type="NCBI Taxonomy" id="1745969"/>
    <lineage>
        <taxon>Eukaryota</taxon>
        <taxon>Fungi</taxon>
        <taxon>Dikarya</taxon>
        <taxon>Basidiomycota</taxon>
        <taxon>Agaricomycotina</taxon>
        <taxon>Agaricomycetes</taxon>
        <taxon>Agaricomycetidae</taxon>
        <taxon>Agaricales</taxon>
        <taxon>Marasmiineae</taxon>
        <taxon>Mycenaceae</taxon>
        <taxon>Mycena</taxon>
    </lineage>
</organism>
<reference evidence="2" key="1">
    <citation type="submission" date="2023-03" db="EMBL/GenBank/DDBJ databases">
        <title>Massive genome expansion in bonnet fungi (Mycena s.s.) driven by repeated elements and novel gene families across ecological guilds.</title>
        <authorList>
            <consortium name="Lawrence Berkeley National Laboratory"/>
            <person name="Harder C.B."/>
            <person name="Miyauchi S."/>
            <person name="Viragh M."/>
            <person name="Kuo A."/>
            <person name="Thoen E."/>
            <person name="Andreopoulos B."/>
            <person name="Lu D."/>
            <person name="Skrede I."/>
            <person name="Drula E."/>
            <person name="Henrissat B."/>
            <person name="Morin E."/>
            <person name="Kohler A."/>
            <person name="Barry K."/>
            <person name="LaButti K."/>
            <person name="Morin E."/>
            <person name="Salamov A."/>
            <person name="Lipzen A."/>
            <person name="Mereny Z."/>
            <person name="Hegedus B."/>
            <person name="Baldrian P."/>
            <person name="Stursova M."/>
            <person name="Weitz H."/>
            <person name="Taylor A."/>
            <person name="Grigoriev I.V."/>
            <person name="Nagy L.G."/>
            <person name="Martin F."/>
            <person name="Kauserud H."/>
        </authorList>
    </citation>
    <scope>NUCLEOTIDE SEQUENCE</scope>
    <source>
        <strain evidence="2">CBHHK200</strain>
    </source>
</reference>
<sequence length="502" mass="56243">MPPLAMSKPSTGPPQALIERINYLKQLLSNLPSTLPLERTNSTYHFYLDEDRVAETTLLQETNRVLEVSFETQRTTIKSMERGVRVQGLVPFLKKVIKHMNPSERKAFETAWLNRLIQGAKDSGAVIPSQTKKRQERESGGNDTDNSVEVHAPKKSRTAKRLTIVDSDSDFDMPAMPSAQQSTIPRQTLAPNVVIPSTGGVNLSQNRQGTLAQMGWQTWAPGAKDAHQKEASQRHREGREQFLCQQEAEQEEREQRKRELAAKRQRKHRAKKQAEKESADELSDDGNLHVVLARGANAQASRRAIDVAGASRAGTQGWRDQRNGTRGGAVQKKAATVNWFSPFLFDYIDKAMRRTGWSPTASVNYLQRENPVLFGTLHKGTISRWRVKGKDEWLPATMDKVIAGRALTASGRTGVLTPYPDITKNVKETLQGLRTAGAVVNVSITRGILIAEITQQQRHLLSKFKVSEYYVRAFLSSVMDWTPRKATRAARHIPEDAPDLLE</sequence>
<feature type="compositionally biased region" description="Basic and acidic residues" evidence="1">
    <location>
        <begin position="253"/>
        <end position="262"/>
    </location>
</feature>